<dbReference type="RefSeq" id="WP_012237193.1">
    <property type="nucleotide sequence ID" value="NC_010162.1"/>
</dbReference>
<dbReference type="EMBL" id="AM746676">
    <property type="protein sequence ID" value="CAN94724.1"/>
    <property type="molecule type" value="Genomic_DNA"/>
</dbReference>
<keyword evidence="2" id="KW-1185">Reference proteome</keyword>
<dbReference type="Proteomes" id="UP000002139">
    <property type="component" value="Chromosome"/>
</dbReference>
<dbReference type="OrthoDB" id="5494556at2"/>
<evidence type="ECO:0000313" key="1">
    <source>
        <dbReference type="EMBL" id="CAN94724.1"/>
    </source>
</evidence>
<organism evidence="1 2">
    <name type="scientific">Sorangium cellulosum (strain So ce56)</name>
    <name type="common">Polyangium cellulosum (strain So ce56)</name>
    <dbReference type="NCBI Taxonomy" id="448385"/>
    <lineage>
        <taxon>Bacteria</taxon>
        <taxon>Pseudomonadati</taxon>
        <taxon>Myxococcota</taxon>
        <taxon>Polyangia</taxon>
        <taxon>Polyangiales</taxon>
        <taxon>Polyangiaceae</taxon>
        <taxon>Sorangium</taxon>
    </lineage>
</organism>
<sequence length="449" mass="49124">MGNAPITPLRGHAVSSRVLTPPPAQNLDDAVRLCDPYSPLDAREDSSLFANLTAIRGSDRLGRIVRNIRRSGGILTLHFVSGHLGSGKTTELLRMKVQLETAAHGAPLATVLFLDADVMLNRTDIDLEDILLALWKLVDEQRKAAAAKVLLPLWKDQIKEALSKTNTNLSGDISEALTRVLGEVRLSSAERRKDIRTALRSTTAVLIEGLNKAFAATREAPDEGAGPLVVLIDNMEKLSQAHHEGVERLYRERMGALKSLDAHLVITVPLYLCYAPAGAGLSGLYGGEIVVVPMIEVRRRAAEGGGDNQGGVTALAGLLRKRVRFDPLFEEGDRAAERIACLSGGCIRHALHMVRAASNEHDDPPVTAASVDRAAAILQADFERALPERYVPILRHIAETNRFPDQCEEGVKRDLLLNLFVLEYQNGGPDPWHAVHPLVERCRKYREHG</sequence>
<accession>A9F966</accession>
<dbReference type="STRING" id="448385.sce4561"/>
<dbReference type="HOGENOM" id="CLU_041246_0_0_7"/>
<dbReference type="KEGG" id="scl:sce4561"/>
<protein>
    <submittedName>
        <fullName evidence="1">Uncharacterized protein</fullName>
    </submittedName>
</protein>
<dbReference type="eggNOG" id="COG0468">
    <property type="taxonomic scope" value="Bacteria"/>
</dbReference>
<dbReference type="AlphaFoldDB" id="A9F966"/>
<gene>
    <name evidence="1" type="ordered locus">sce4561</name>
</gene>
<reference evidence="1 2" key="1">
    <citation type="journal article" date="2007" name="Nat. Biotechnol.">
        <title>Complete genome sequence of the myxobacterium Sorangium cellulosum.</title>
        <authorList>
            <person name="Schneiker S."/>
            <person name="Perlova O."/>
            <person name="Kaiser O."/>
            <person name="Gerth K."/>
            <person name="Alici A."/>
            <person name="Altmeyer M.O."/>
            <person name="Bartels D."/>
            <person name="Bekel T."/>
            <person name="Beyer S."/>
            <person name="Bode E."/>
            <person name="Bode H.B."/>
            <person name="Bolten C.J."/>
            <person name="Choudhuri J.V."/>
            <person name="Doss S."/>
            <person name="Elnakady Y.A."/>
            <person name="Frank B."/>
            <person name="Gaigalat L."/>
            <person name="Goesmann A."/>
            <person name="Groeger C."/>
            <person name="Gross F."/>
            <person name="Jelsbak L."/>
            <person name="Jelsbak L."/>
            <person name="Kalinowski J."/>
            <person name="Kegler C."/>
            <person name="Knauber T."/>
            <person name="Konietzny S."/>
            <person name="Kopp M."/>
            <person name="Krause L."/>
            <person name="Krug D."/>
            <person name="Linke B."/>
            <person name="Mahmud T."/>
            <person name="Martinez-Arias R."/>
            <person name="McHardy A.C."/>
            <person name="Merai M."/>
            <person name="Meyer F."/>
            <person name="Mormann S."/>
            <person name="Munoz-Dorado J."/>
            <person name="Perez J."/>
            <person name="Pradella S."/>
            <person name="Rachid S."/>
            <person name="Raddatz G."/>
            <person name="Rosenau F."/>
            <person name="Rueckert C."/>
            <person name="Sasse F."/>
            <person name="Scharfe M."/>
            <person name="Schuster S.C."/>
            <person name="Suen G."/>
            <person name="Treuner-Lange A."/>
            <person name="Velicer G.J."/>
            <person name="Vorholter F.-J."/>
            <person name="Weissman K.J."/>
            <person name="Welch R.D."/>
            <person name="Wenzel S.C."/>
            <person name="Whitworth D.E."/>
            <person name="Wilhelm S."/>
            <person name="Wittmann C."/>
            <person name="Bloecker H."/>
            <person name="Puehler A."/>
            <person name="Mueller R."/>
        </authorList>
    </citation>
    <scope>NUCLEOTIDE SEQUENCE [LARGE SCALE GENOMIC DNA]</scope>
    <source>
        <strain evidence="2">So ce56</strain>
    </source>
</reference>
<proteinExistence type="predicted"/>
<dbReference type="BioCyc" id="SCEL448385:SCE_RS23420-MONOMER"/>
<name>A9F966_SORC5</name>
<evidence type="ECO:0000313" key="2">
    <source>
        <dbReference type="Proteomes" id="UP000002139"/>
    </source>
</evidence>